<dbReference type="KEGG" id="rin:ACS15_2182"/>
<accession>A0AAC9FR65</accession>
<organism evidence="1 2">
    <name type="scientific">Ralstonia insidiosa</name>
    <dbReference type="NCBI Taxonomy" id="190721"/>
    <lineage>
        <taxon>Bacteria</taxon>
        <taxon>Pseudomonadati</taxon>
        <taxon>Pseudomonadota</taxon>
        <taxon>Betaproteobacteria</taxon>
        <taxon>Burkholderiales</taxon>
        <taxon>Burkholderiaceae</taxon>
        <taxon>Ralstonia</taxon>
    </lineage>
</organism>
<dbReference type="AlphaFoldDB" id="A0AAC9FR65"/>
<reference evidence="1 2" key="1">
    <citation type="submission" date="2015-09" db="EMBL/GenBank/DDBJ databases">
        <authorList>
            <person name="Xu Y."/>
            <person name="Nagy A."/>
            <person name="Liu N.T."/>
            <person name="Nou X."/>
        </authorList>
    </citation>
    <scope>NUCLEOTIDE SEQUENCE [LARGE SCALE GENOMIC DNA]</scope>
    <source>
        <strain evidence="1 2">FC1138</strain>
    </source>
</reference>
<sequence>MEAFDPLAGFCGDGCFDHDTKTPAKPERLIFHVLNIP</sequence>
<protein>
    <submittedName>
        <fullName evidence="1">Uncharacterized protein</fullName>
    </submittedName>
</protein>
<evidence type="ECO:0000313" key="2">
    <source>
        <dbReference type="Proteomes" id="UP000077927"/>
    </source>
</evidence>
<proteinExistence type="predicted"/>
<dbReference type="Proteomes" id="UP000077927">
    <property type="component" value="Chromosome 1"/>
</dbReference>
<dbReference type="EMBL" id="CP012605">
    <property type="protein sequence ID" value="ANH72545.1"/>
    <property type="molecule type" value="Genomic_DNA"/>
</dbReference>
<gene>
    <name evidence="1" type="ORF">ACS15_2182</name>
</gene>
<evidence type="ECO:0000313" key="1">
    <source>
        <dbReference type="EMBL" id="ANH72545.1"/>
    </source>
</evidence>
<name>A0AAC9FR65_9RALS</name>